<dbReference type="InterPro" id="IPR036388">
    <property type="entry name" value="WH-like_DNA-bd_sf"/>
</dbReference>
<dbReference type="PANTHER" id="PTHR33169">
    <property type="entry name" value="PADR-FAMILY TRANSCRIPTIONAL REGULATOR"/>
    <property type="match status" value="1"/>
</dbReference>
<name>A0A316ES04_9ACTN</name>
<protein>
    <submittedName>
        <fullName evidence="2">PadR family transcriptional regulator</fullName>
    </submittedName>
</protein>
<dbReference type="PANTHER" id="PTHR33169:SF13">
    <property type="entry name" value="PADR-FAMILY TRANSCRIPTIONAL REGULATOR"/>
    <property type="match status" value="1"/>
</dbReference>
<accession>A0A316ES04</accession>
<dbReference type="Gene3D" id="1.10.10.10">
    <property type="entry name" value="Winged helix-like DNA-binding domain superfamily/Winged helix DNA-binding domain"/>
    <property type="match status" value="1"/>
</dbReference>
<dbReference type="Pfam" id="PF03551">
    <property type="entry name" value="PadR"/>
    <property type="match status" value="1"/>
</dbReference>
<sequence length="104" mass="11450">MSGLSQLGRFSEPALLILVSLADGAKHGYAMQDDIAALTDERPGPGTLYGAIRRLEEHGYIESLPEQDRRKPYRLTDIGRAALQTELQRMRTVASTGLRRLAVA</sequence>
<proteinExistence type="predicted"/>
<dbReference type="InterPro" id="IPR052509">
    <property type="entry name" value="Metal_resp_DNA-bind_regulator"/>
</dbReference>
<dbReference type="InterPro" id="IPR005149">
    <property type="entry name" value="Tscrpt_reg_PadR_N"/>
</dbReference>
<gene>
    <name evidence="2" type="ORF">BC793_128108</name>
</gene>
<dbReference type="InterPro" id="IPR036390">
    <property type="entry name" value="WH_DNA-bd_sf"/>
</dbReference>
<comment type="caution">
    <text evidence="2">The sequence shown here is derived from an EMBL/GenBank/DDBJ whole genome shotgun (WGS) entry which is preliminary data.</text>
</comment>
<dbReference type="SUPFAM" id="SSF46785">
    <property type="entry name" value="Winged helix' DNA-binding domain"/>
    <property type="match status" value="1"/>
</dbReference>
<dbReference type="RefSeq" id="WP_109601751.1">
    <property type="nucleotide sequence ID" value="NZ_BONA01000083.1"/>
</dbReference>
<evidence type="ECO:0000259" key="1">
    <source>
        <dbReference type="Pfam" id="PF03551"/>
    </source>
</evidence>
<dbReference type="EMBL" id="QGGR01000028">
    <property type="protein sequence ID" value="PWK33318.1"/>
    <property type="molecule type" value="Genomic_DNA"/>
</dbReference>
<dbReference type="OrthoDB" id="122286at2"/>
<dbReference type="AlphaFoldDB" id="A0A316ES04"/>
<organism evidence="2 3">
    <name type="scientific">Actinoplanes xinjiangensis</name>
    <dbReference type="NCBI Taxonomy" id="512350"/>
    <lineage>
        <taxon>Bacteria</taxon>
        <taxon>Bacillati</taxon>
        <taxon>Actinomycetota</taxon>
        <taxon>Actinomycetes</taxon>
        <taxon>Micromonosporales</taxon>
        <taxon>Micromonosporaceae</taxon>
        <taxon>Actinoplanes</taxon>
    </lineage>
</organism>
<evidence type="ECO:0000313" key="3">
    <source>
        <dbReference type="Proteomes" id="UP000245697"/>
    </source>
</evidence>
<dbReference type="Proteomes" id="UP000245697">
    <property type="component" value="Unassembled WGS sequence"/>
</dbReference>
<keyword evidence="3" id="KW-1185">Reference proteome</keyword>
<reference evidence="2 3" key="1">
    <citation type="submission" date="2018-05" db="EMBL/GenBank/DDBJ databases">
        <title>Genomic Encyclopedia of Archaeal and Bacterial Type Strains, Phase II (KMG-II): from individual species to whole genera.</title>
        <authorList>
            <person name="Goeker M."/>
        </authorList>
    </citation>
    <scope>NUCLEOTIDE SEQUENCE [LARGE SCALE GENOMIC DNA]</scope>
    <source>
        <strain evidence="2 3">DSM 45184</strain>
    </source>
</reference>
<feature type="domain" description="Transcription regulator PadR N-terminal" evidence="1">
    <location>
        <begin position="17"/>
        <end position="84"/>
    </location>
</feature>
<evidence type="ECO:0000313" key="2">
    <source>
        <dbReference type="EMBL" id="PWK33318.1"/>
    </source>
</evidence>